<gene>
    <name evidence="2" type="ORF">O181_101238</name>
</gene>
<protein>
    <submittedName>
        <fullName evidence="2">Uncharacterized protein</fullName>
    </submittedName>
</protein>
<feature type="compositionally biased region" description="Polar residues" evidence="1">
    <location>
        <begin position="56"/>
        <end position="66"/>
    </location>
</feature>
<evidence type="ECO:0000256" key="1">
    <source>
        <dbReference type="SAM" id="MobiDB-lite"/>
    </source>
</evidence>
<dbReference type="AlphaFoldDB" id="A0A9Q3JG62"/>
<reference evidence="2" key="1">
    <citation type="submission" date="2021-03" db="EMBL/GenBank/DDBJ databases">
        <title>Draft genome sequence of rust myrtle Austropuccinia psidii MF-1, a brazilian biotype.</title>
        <authorList>
            <person name="Quecine M.C."/>
            <person name="Pachon D.M.R."/>
            <person name="Bonatelli M.L."/>
            <person name="Correr F.H."/>
            <person name="Franceschini L.M."/>
            <person name="Leite T.F."/>
            <person name="Margarido G.R.A."/>
            <person name="Almeida C.A."/>
            <person name="Ferrarezi J.A."/>
            <person name="Labate C.A."/>
        </authorList>
    </citation>
    <scope>NUCLEOTIDE SEQUENCE</scope>
    <source>
        <strain evidence="2">MF-1</strain>
    </source>
</reference>
<dbReference type="EMBL" id="AVOT02071156">
    <property type="protein sequence ID" value="MBW0561523.1"/>
    <property type="molecule type" value="Genomic_DNA"/>
</dbReference>
<dbReference type="Proteomes" id="UP000765509">
    <property type="component" value="Unassembled WGS sequence"/>
</dbReference>
<sequence length="206" mass="22498">MLADKHTRNACLLSTPSNHVARGVLAQDALLKTPLCSTMMKPYPSTNGHRDLKQAHGNNSGRLSPSPQALICPPPLLGHHPMATSLLDLSEVIIRPMKDGDGIGHSNMGRLSPCLNKTPPIPPDKTLPFLVCFVSKPHGNPLQAQVAPDGQRNYSTNPPKPKSHLFLARVHPPNHLRTIQLVSPTLRWPLRNPRRNLLLVPPLPAP</sequence>
<proteinExistence type="predicted"/>
<comment type="caution">
    <text evidence="2">The sequence shown here is derived from an EMBL/GenBank/DDBJ whole genome shotgun (WGS) entry which is preliminary data.</text>
</comment>
<evidence type="ECO:0000313" key="2">
    <source>
        <dbReference type="EMBL" id="MBW0561523.1"/>
    </source>
</evidence>
<name>A0A9Q3JG62_9BASI</name>
<organism evidence="2 3">
    <name type="scientific">Austropuccinia psidii MF-1</name>
    <dbReference type="NCBI Taxonomy" id="1389203"/>
    <lineage>
        <taxon>Eukaryota</taxon>
        <taxon>Fungi</taxon>
        <taxon>Dikarya</taxon>
        <taxon>Basidiomycota</taxon>
        <taxon>Pucciniomycotina</taxon>
        <taxon>Pucciniomycetes</taxon>
        <taxon>Pucciniales</taxon>
        <taxon>Sphaerophragmiaceae</taxon>
        <taxon>Austropuccinia</taxon>
    </lineage>
</organism>
<keyword evidence="3" id="KW-1185">Reference proteome</keyword>
<evidence type="ECO:0000313" key="3">
    <source>
        <dbReference type="Proteomes" id="UP000765509"/>
    </source>
</evidence>
<feature type="region of interest" description="Disordered" evidence="1">
    <location>
        <begin position="42"/>
        <end position="66"/>
    </location>
</feature>
<accession>A0A9Q3JG62</accession>